<dbReference type="AlphaFoldDB" id="A0A1F6NQP0"/>
<name>A0A1F6NQP0_9BACT</name>
<protein>
    <submittedName>
        <fullName evidence="2">Uncharacterized protein</fullName>
    </submittedName>
</protein>
<dbReference type="Proteomes" id="UP000178349">
    <property type="component" value="Unassembled WGS sequence"/>
</dbReference>
<feature type="region of interest" description="Disordered" evidence="1">
    <location>
        <begin position="1"/>
        <end position="28"/>
    </location>
</feature>
<organism evidence="2 3">
    <name type="scientific">Candidatus Magasanikbacteria bacterium RIFOXYC12_FULL_33_11</name>
    <dbReference type="NCBI Taxonomy" id="1798701"/>
    <lineage>
        <taxon>Bacteria</taxon>
        <taxon>Candidatus Magasanikiibacteriota</taxon>
    </lineage>
</organism>
<accession>A0A1F6NQP0</accession>
<reference evidence="2 3" key="1">
    <citation type="journal article" date="2016" name="Nat. Commun.">
        <title>Thousands of microbial genomes shed light on interconnected biogeochemical processes in an aquifer system.</title>
        <authorList>
            <person name="Anantharaman K."/>
            <person name="Brown C.T."/>
            <person name="Hug L.A."/>
            <person name="Sharon I."/>
            <person name="Castelle C.J."/>
            <person name="Probst A.J."/>
            <person name="Thomas B.C."/>
            <person name="Singh A."/>
            <person name="Wilkins M.J."/>
            <person name="Karaoz U."/>
            <person name="Brodie E.L."/>
            <person name="Williams K.H."/>
            <person name="Hubbard S.S."/>
            <person name="Banfield J.F."/>
        </authorList>
    </citation>
    <scope>NUCLEOTIDE SEQUENCE [LARGE SCALE GENOMIC DNA]</scope>
</reference>
<evidence type="ECO:0000313" key="2">
    <source>
        <dbReference type="EMBL" id="OGH86189.1"/>
    </source>
</evidence>
<evidence type="ECO:0000256" key="1">
    <source>
        <dbReference type="SAM" id="MobiDB-lite"/>
    </source>
</evidence>
<dbReference type="EMBL" id="MFQW01000029">
    <property type="protein sequence ID" value="OGH86189.1"/>
    <property type="molecule type" value="Genomic_DNA"/>
</dbReference>
<evidence type="ECO:0000313" key="3">
    <source>
        <dbReference type="Proteomes" id="UP000178349"/>
    </source>
</evidence>
<sequence length="433" mass="48503">MSQEENLSGQEILAPESLEAISPGQESEEEVKVIDVITELEGKVFDNAGENRKSLDALANEVDGDRELSLSIEQILQEQEVLVAETTASLDKEVPVSKDSLLDFLQAGDLDKVWIVFDQLDLSLEELSSPEIQQAARACLVMSLEDSAGYKGESFNALRIMENFRMSADVVNVPEVRQAASACLARSLEMKWADHSFVQFDDLNKKFEFSRDEIVEAFRKSLENALSQTYNDLYMRTLDEIMQKLEFSEDVLKSAEIQKTGEEAFSKMLASRNEQRAVGIKDKLHLSDEAVKKAGKLALYNTLADGDYNLFSYNIIKLCNLSQTEVQDSVKRAVPGLLAEGRFKDVQGVLKSYPLDDEYMNSLFVQQSAKSGLITRLREFNGMNNILPYLEGLQVSDEIIDSPEVQNLAKEALSRETDGINIVRIKEAFHLVA</sequence>
<proteinExistence type="predicted"/>
<gene>
    <name evidence="2" type="ORF">A2493_03290</name>
</gene>
<comment type="caution">
    <text evidence="2">The sequence shown here is derived from an EMBL/GenBank/DDBJ whole genome shotgun (WGS) entry which is preliminary data.</text>
</comment>